<sequence>MASSTNCKVVLTPIMFLLILLTKASFGLSALVNETVMPKDVLTSKQVVIINKLGIRQTLDLHCKNGEKDLGPVSLVPGDRFAFKFLSSTLLPTTYTCSFQWPDAGKELLFDIFTTSRDASVCDLCIWYVLDSLICRVRPDKEEPTFCHYWNLSRS</sequence>
<keyword evidence="8" id="KW-1185">Reference proteome</keyword>
<keyword evidence="4 6" id="KW-0964">Secreted</keyword>
<dbReference type="InterPro" id="IPR010264">
    <property type="entry name" value="Self-incomp_S1"/>
</dbReference>
<comment type="caution">
    <text evidence="7">The sequence shown here is derived from an EMBL/GenBank/DDBJ whole genome shotgun (WGS) entry which is preliminary data.</text>
</comment>
<keyword evidence="5 6" id="KW-0732">Signal</keyword>
<comment type="similarity">
    <text evidence="2 6">Belongs to the plant self-incompatibility (S1) protein family.</text>
</comment>
<evidence type="ECO:0000256" key="5">
    <source>
        <dbReference type="ARBA" id="ARBA00022729"/>
    </source>
</evidence>
<evidence type="ECO:0000313" key="8">
    <source>
        <dbReference type="Proteomes" id="UP000823674"/>
    </source>
</evidence>
<feature type="signal peptide" evidence="6">
    <location>
        <begin position="1"/>
        <end position="29"/>
    </location>
</feature>
<keyword evidence="3 6" id="KW-0713">Self-incompatibility</keyword>
<evidence type="ECO:0000313" key="7">
    <source>
        <dbReference type="EMBL" id="KAG5402961.1"/>
    </source>
</evidence>
<dbReference type="Pfam" id="PF05938">
    <property type="entry name" value="Self-incomp_S1"/>
    <property type="match status" value="1"/>
</dbReference>
<name>A0ABQ7MW91_BRACM</name>
<feature type="chain" id="PRO_5044956260" description="S-protein homolog" evidence="6">
    <location>
        <begin position="30"/>
        <end position="155"/>
    </location>
</feature>
<organism evidence="7 8">
    <name type="scientific">Brassica rapa subsp. trilocularis</name>
    <dbReference type="NCBI Taxonomy" id="1813537"/>
    <lineage>
        <taxon>Eukaryota</taxon>
        <taxon>Viridiplantae</taxon>
        <taxon>Streptophyta</taxon>
        <taxon>Embryophyta</taxon>
        <taxon>Tracheophyta</taxon>
        <taxon>Spermatophyta</taxon>
        <taxon>Magnoliopsida</taxon>
        <taxon>eudicotyledons</taxon>
        <taxon>Gunneridae</taxon>
        <taxon>Pentapetalae</taxon>
        <taxon>rosids</taxon>
        <taxon>malvids</taxon>
        <taxon>Brassicales</taxon>
        <taxon>Brassicaceae</taxon>
        <taxon>Brassiceae</taxon>
        <taxon>Brassica</taxon>
    </lineage>
</organism>
<evidence type="ECO:0000256" key="1">
    <source>
        <dbReference type="ARBA" id="ARBA00004613"/>
    </source>
</evidence>
<reference evidence="7 8" key="1">
    <citation type="submission" date="2021-03" db="EMBL/GenBank/DDBJ databases">
        <authorList>
            <person name="King G.J."/>
            <person name="Bancroft I."/>
            <person name="Baten A."/>
            <person name="Bloomfield J."/>
            <person name="Borpatragohain P."/>
            <person name="He Z."/>
            <person name="Irish N."/>
            <person name="Irwin J."/>
            <person name="Liu K."/>
            <person name="Mauleon R.P."/>
            <person name="Moore J."/>
            <person name="Morris R."/>
            <person name="Ostergaard L."/>
            <person name="Wang B."/>
            <person name="Wells R."/>
        </authorList>
    </citation>
    <scope>NUCLEOTIDE SEQUENCE [LARGE SCALE GENOMIC DNA]</scope>
    <source>
        <strain evidence="7">R-o-18</strain>
        <tissue evidence="7">Leaf</tissue>
    </source>
</reference>
<evidence type="ECO:0000256" key="4">
    <source>
        <dbReference type="ARBA" id="ARBA00022525"/>
    </source>
</evidence>
<comment type="subcellular location">
    <subcellularLocation>
        <location evidence="1 6">Secreted</location>
    </subcellularLocation>
</comment>
<dbReference type="PANTHER" id="PTHR31232">
    <property type="match status" value="1"/>
</dbReference>
<dbReference type="EMBL" id="JADBGQ010000003">
    <property type="protein sequence ID" value="KAG5402961.1"/>
    <property type="molecule type" value="Genomic_DNA"/>
</dbReference>
<dbReference type="PANTHER" id="PTHR31232:SF43">
    <property type="entry name" value="S-PROTEIN HOMOLOG 29-RELATED"/>
    <property type="match status" value="1"/>
</dbReference>
<dbReference type="Proteomes" id="UP000823674">
    <property type="component" value="Chromosome A03"/>
</dbReference>
<proteinExistence type="inferred from homology"/>
<protein>
    <recommendedName>
        <fullName evidence="6">S-protein homolog</fullName>
    </recommendedName>
</protein>
<evidence type="ECO:0000256" key="3">
    <source>
        <dbReference type="ARBA" id="ARBA00022471"/>
    </source>
</evidence>
<accession>A0ABQ7MW91</accession>
<gene>
    <name evidence="7" type="primary">A03g500590.1_BraROA</name>
    <name evidence="7" type="ORF">IGI04_009080</name>
</gene>
<evidence type="ECO:0000256" key="2">
    <source>
        <dbReference type="ARBA" id="ARBA00005581"/>
    </source>
</evidence>
<evidence type="ECO:0000256" key="6">
    <source>
        <dbReference type="RuleBase" id="RU367044"/>
    </source>
</evidence>